<dbReference type="Proteomes" id="UP000078200">
    <property type="component" value="Unassembled WGS sequence"/>
</dbReference>
<dbReference type="EnsemblMetazoa" id="GAUT020014-RA">
    <property type="protein sequence ID" value="GAUT020014-PA"/>
    <property type="gene ID" value="GAUT020014"/>
</dbReference>
<feature type="transmembrane region" description="Helical" evidence="1">
    <location>
        <begin position="153"/>
        <end position="173"/>
    </location>
</feature>
<keyword evidence="3" id="KW-1185">Reference proteome</keyword>
<evidence type="ECO:0000256" key="1">
    <source>
        <dbReference type="SAM" id="Phobius"/>
    </source>
</evidence>
<keyword evidence="1" id="KW-1133">Transmembrane helix</keyword>
<sequence>MLSMQIEAKASTFKIDTYKLHACSPFNKRLNAELLCCKHNIQVGLSMKFNILVNSFIVRQEVMLKYKIKAMPVFHASHQHKVFISAIVRDSDDAVTYNNFSIAILCTHSLVYSTICLMSSGILLNNCKFNFGQTSAVGVLLPLYLITVYKVKAALMCGFLTLKLLLQLLKMLLK</sequence>
<organism evidence="2 3">
    <name type="scientific">Glossina austeni</name>
    <name type="common">Savannah tsetse fly</name>
    <dbReference type="NCBI Taxonomy" id="7395"/>
    <lineage>
        <taxon>Eukaryota</taxon>
        <taxon>Metazoa</taxon>
        <taxon>Ecdysozoa</taxon>
        <taxon>Arthropoda</taxon>
        <taxon>Hexapoda</taxon>
        <taxon>Insecta</taxon>
        <taxon>Pterygota</taxon>
        <taxon>Neoptera</taxon>
        <taxon>Endopterygota</taxon>
        <taxon>Diptera</taxon>
        <taxon>Brachycera</taxon>
        <taxon>Muscomorpha</taxon>
        <taxon>Hippoboscoidea</taxon>
        <taxon>Glossinidae</taxon>
        <taxon>Glossina</taxon>
    </lineage>
</organism>
<evidence type="ECO:0000313" key="2">
    <source>
        <dbReference type="EnsemblMetazoa" id="GAUT020014-PA"/>
    </source>
</evidence>
<evidence type="ECO:0000313" key="3">
    <source>
        <dbReference type="Proteomes" id="UP000078200"/>
    </source>
</evidence>
<feature type="transmembrane region" description="Helical" evidence="1">
    <location>
        <begin position="100"/>
        <end position="124"/>
    </location>
</feature>
<reference evidence="2" key="1">
    <citation type="submission" date="2020-05" db="UniProtKB">
        <authorList>
            <consortium name="EnsemblMetazoa"/>
        </authorList>
    </citation>
    <scope>IDENTIFICATION</scope>
    <source>
        <strain evidence="2">TTRI</strain>
    </source>
</reference>
<name>A0A1A9UYP5_GLOAU</name>
<keyword evidence="1" id="KW-0812">Transmembrane</keyword>
<dbReference type="AlphaFoldDB" id="A0A1A9UYP5"/>
<dbReference type="VEuPathDB" id="VectorBase:GAUT020014"/>
<proteinExistence type="predicted"/>
<keyword evidence="1" id="KW-0472">Membrane</keyword>
<protein>
    <submittedName>
        <fullName evidence="2">Uncharacterized protein</fullName>
    </submittedName>
</protein>
<accession>A0A1A9UYP5</accession>